<proteinExistence type="predicted"/>
<organism evidence="1 2">
    <name type="scientific">Macrostomum lignano</name>
    <dbReference type="NCBI Taxonomy" id="282301"/>
    <lineage>
        <taxon>Eukaryota</taxon>
        <taxon>Metazoa</taxon>
        <taxon>Spiralia</taxon>
        <taxon>Lophotrochozoa</taxon>
        <taxon>Platyhelminthes</taxon>
        <taxon>Rhabditophora</taxon>
        <taxon>Macrostomorpha</taxon>
        <taxon>Macrostomida</taxon>
        <taxon>Macrostomidae</taxon>
        <taxon>Macrostomum</taxon>
    </lineage>
</organism>
<name>A0A1I8GCE0_9PLAT</name>
<reference evidence="2" key="1">
    <citation type="submission" date="2016-11" db="UniProtKB">
        <authorList>
            <consortium name="WormBaseParasite"/>
        </authorList>
    </citation>
    <scope>IDENTIFICATION</scope>
</reference>
<keyword evidence="1" id="KW-1185">Reference proteome</keyword>
<accession>A0A1I8GCE0</accession>
<sequence>RPLTEYLDGLAIRLGAVGACGCYLGQEPKAHAVLLYGLASLPSNALMACQPGHEFMLYLLRKLPLYLAWHESSQGSEAERLRRRQGFHASRLTGPVMLHRLLRQYQRQPPCNWQLAKCRVCLMEPEYTMPYTDPSQLSRMRELCDTVAKQPVRVPLVRRARVAEFCSEHLEDILLKSASSADRTSETDNWVVAEHDFLHLAYTTLDADSSDSILSSSRTTDGASSEQRQWLNLTRLMSQFPGRIDVRL</sequence>
<protein>
    <submittedName>
        <fullName evidence="2">Anaphase-promoting complex subunit 1</fullName>
    </submittedName>
</protein>
<dbReference type="AlphaFoldDB" id="A0A1I8GCE0"/>
<evidence type="ECO:0000313" key="2">
    <source>
        <dbReference type="WBParaSite" id="maker-uti_cns_0001373-snap-gene-0.10-mRNA-1"/>
    </source>
</evidence>
<dbReference type="WBParaSite" id="maker-uti_cns_0001373-snap-gene-0.10-mRNA-1">
    <property type="protein sequence ID" value="maker-uti_cns_0001373-snap-gene-0.10-mRNA-1"/>
    <property type="gene ID" value="maker-uti_cns_0001373-snap-gene-0.10"/>
</dbReference>
<evidence type="ECO:0000313" key="1">
    <source>
        <dbReference type="Proteomes" id="UP000095280"/>
    </source>
</evidence>
<dbReference type="Proteomes" id="UP000095280">
    <property type="component" value="Unplaced"/>
</dbReference>